<evidence type="ECO:0000313" key="4">
    <source>
        <dbReference type="Proteomes" id="UP000439903"/>
    </source>
</evidence>
<name>A0A8H4A4S9_GIGMA</name>
<proteinExistence type="predicted"/>
<feature type="binding site" evidence="1">
    <location>
        <position position="58"/>
    </location>
    <ligand>
        <name>ATP</name>
        <dbReference type="ChEBI" id="CHEBI:30616"/>
    </ligand>
</feature>
<dbReference type="InterPro" id="IPR001245">
    <property type="entry name" value="Ser-Thr/Tyr_kinase_cat_dom"/>
</dbReference>
<dbReference type="Gene3D" id="1.10.510.10">
    <property type="entry name" value="Transferase(Phosphotransferase) domain 1"/>
    <property type="match status" value="1"/>
</dbReference>
<dbReference type="GO" id="GO:0005524">
    <property type="term" value="F:ATP binding"/>
    <property type="evidence" value="ECO:0007669"/>
    <property type="project" value="UniProtKB-UniRule"/>
</dbReference>
<keyword evidence="1" id="KW-0067">ATP-binding</keyword>
<dbReference type="OrthoDB" id="2326258at2759"/>
<dbReference type="SUPFAM" id="SSF56112">
    <property type="entry name" value="Protein kinase-like (PK-like)"/>
    <property type="match status" value="1"/>
</dbReference>
<dbReference type="PROSITE" id="PS00107">
    <property type="entry name" value="PROTEIN_KINASE_ATP"/>
    <property type="match status" value="1"/>
</dbReference>
<accession>A0A8H4A4S9</accession>
<dbReference type="Pfam" id="PF07714">
    <property type="entry name" value="PK_Tyr_Ser-Thr"/>
    <property type="match status" value="1"/>
</dbReference>
<keyword evidence="1" id="KW-0547">Nucleotide-binding</keyword>
<dbReference type="GO" id="GO:0004674">
    <property type="term" value="F:protein serine/threonine kinase activity"/>
    <property type="evidence" value="ECO:0007669"/>
    <property type="project" value="InterPro"/>
</dbReference>
<keyword evidence="4" id="KW-1185">Reference proteome</keyword>
<keyword evidence="3" id="KW-0418">Kinase</keyword>
<protein>
    <submittedName>
        <fullName evidence="3">Kinase-like protein</fullName>
    </submittedName>
</protein>
<dbReference type="PROSITE" id="PS50011">
    <property type="entry name" value="PROTEIN_KINASE_DOM"/>
    <property type="match status" value="1"/>
</dbReference>
<dbReference type="Proteomes" id="UP000439903">
    <property type="component" value="Unassembled WGS sequence"/>
</dbReference>
<dbReference type="InterPro" id="IPR000719">
    <property type="entry name" value="Prot_kinase_dom"/>
</dbReference>
<dbReference type="GO" id="GO:0010506">
    <property type="term" value="P:regulation of autophagy"/>
    <property type="evidence" value="ECO:0007669"/>
    <property type="project" value="InterPro"/>
</dbReference>
<organism evidence="3 4">
    <name type="scientific">Gigaspora margarita</name>
    <dbReference type="NCBI Taxonomy" id="4874"/>
    <lineage>
        <taxon>Eukaryota</taxon>
        <taxon>Fungi</taxon>
        <taxon>Fungi incertae sedis</taxon>
        <taxon>Mucoromycota</taxon>
        <taxon>Glomeromycotina</taxon>
        <taxon>Glomeromycetes</taxon>
        <taxon>Diversisporales</taxon>
        <taxon>Gigasporaceae</taxon>
        <taxon>Gigaspora</taxon>
    </lineage>
</organism>
<dbReference type="EMBL" id="WTPW01001845">
    <property type="protein sequence ID" value="KAF0411859.1"/>
    <property type="molecule type" value="Genomic_DNA"/>
</dbReference>
<reference evidence="3 4" key="1">
    <citation type="journal article" date="2019" name="Environ. Microbiol.">
        <title>At the nexus of three kingdoms: the genome of the mycorrhizal fungus Gigaspora margarita provides insights into plant, endobacterial and fungal interactions.</title>
        <authorList>
            <person name="Venice F."/>
            <person name="Ghignone S."/>
            <person name="Salvioli di Fossalunga A."/>
            <person name="Amselem J."/>
            <person name="Novero M."/>
            <person name="Xianan X."/>
            <person name="Sedzielewska Toro K."/>
            <person name="Morin E."/>
            <person name="Lipzen A."/>
            <person name="Grigoriev I.V."/>
            <person name="Henrissat B."/>
            <person name="Martin F.M."/>
            <person name="Bonfante P."/>
        </authorList>
    </citation>
    <scope>NUCLEOTIDE SEQUENCE [LARGE SCALE GENOMIC DNA]</scope>
    <source>
        <strain evidence="3 4">BEG34</strain>
    </source>
</reference>
<evidence type="ECO:0000259" key="2">
    <source>
        <dbReference type="PROSITE" id="PS50011"/>
    </source>
</evidence>
<gene>
    <name evidence="3" type="ORF">F8M41_008157</name>
</gene>
<dbReference type="PANTHER" id="PTHR24348">
    <property type="entry name" value="SERINE/THREONINE-PROTEIN KINASE UNC-51-RELATED"/>
    <property type="match status" value="1"/>
</dbReference>
<sequence length="114" mass="13056">MTNTLVTPKKWLERAISNEDINNIGYDKFTNHSKIGKGGFATVYKCEWKDCGSTVALKCIKDDFINELKLLKKVSNYPNIISFYGVTKDAEGCYNLVMEYADEGNLRKYLKKKL</sequence>
<evidence type="ECO:0000256" key="1">
    <source>
        <dbReference type="PROSITE-ProRule" id="PRU10141"/>
    </source>
</evidence>
<dbReference type="InterPro" id="IPR011009">
    <property type="entry name" value="Kinase-like_dom_sf"/>
</dbReference>
<keyword evidence="3" id="KW-0808">Transferase</keyword>
<dbReference type="GO" id="GO:0005737">
    <property type="term" value="C:cytoplasm"/>
    <property type="evidence" value="ECO:0007669"/>
    <property type="project" value="TreeGrafter"/>
</dbReference>
<evidence type="ECO:0000313" key="3">
    <source>
        <dbReference type="EMBL" id="KAF0411859.1"/>
    </source>
</evidence>
<dbReference type="AlphaFoldDB" id="A0A8H4A4S9"/>
<feature type="domain" description="Protein kinase" evidence="2">
    <location>
        <begin position="29"/>
        <end position="114"/>
    </location>
</feature>
<dbReference type="InterPro" id="IPR017441">
    <property type="entry name" value="Protein_kinase_ATP_BS"/>
</dbReference>
<comment type="caution">
    <text evidence="3">The sequence shown here is derived from an EMBL/GenBank/DDBJ whole genome shotgun (WGS) entry which is preliminary data.</text>
</comment>
<dbReference type="InterPro" id="IPR045269">
    <property type="entry name" value="Atg1-like"/>
</dbReference>